<dbReference type="EMBL" id="CAEY01000791">
    <property type="status" value="NOT_ANNOTATED_CDS"/>
    <property type="molecule type" value="Genomic_DNA"/>
</dbReference>
<organism evidence="3 4">
    <name type="scientific">Tetranychus urticae</name>
    <name type="common">Two-spotted spider mite</name>
    <dbReference type="NCBI Taxonomy" id="32264"/>
    <lineage>
        <taxon>Eukaryota</taxon>
        <taxon>Metazoa</taxon>
        <taxon>Ecdysozoa</taxon>
        <taxon>Arthropoda</taxon>
        <taxon>Chelicerata</taxon>
        <taxon>Arachnida</taxon>
        <taxon>Acari</taxon>
        <taxon>Acariformes</taxon>
        <taxon>Trombidiformes</taxon>
        <taxon>Prostigmata</taxon>
        <taxon>Eleutherengona</taxon>
        <taxon>Raphignathae</taxon>
        <taxon>Tetranychoidea</taxon>
        <taxon>Tetranychidae</taxon>
        <taxon>Tetranychus</taxon>
    </lineage>
</organism>
<keyword evidence="4" id="KW-1185">Reference proteome</keyword>
<dbReference type="AlphaFoldDB" id="T1JV40"/>
<reference evidence="3" key="2">
    <citation type="submission" date="2015-06" db="UniProtKB">
        <authorList>
            <consortium name="EnsemblMetazoa"/>
        </authorList>
    </citation>
    <scope>IDENTIFICATION</scope>
</reference>
<dbReference type="PANTHER" id="PTHR31551">
    <property type="entry name" value="PRE-MRNA-SPLICING FACTOR CWF18"/>
    <property type="match status" value="1"/>
</dbReference>
<accession>T1JV40</accession>
<feature type="compositionally biased region" description="Acidic residues" evidence="2">
    <location>
        <begin position="1"/>
        <end position="14"/>
    </location>
</feature>
<name>T1JV40_TETUR</name>
<feature type="region of interest" description="Disordered" evidence="2">
    <location>
        <begin position="1"/>
        <end position="64"/>
    </location>
</feature>
<keyword evidence="1" id="KW-0175">Coiled coil</keyword>
<dbReference type="Pfam" id="PF08315">
    <property type="entry name" value="cwf18"/>
    <property type="match status" value="1"/>
</dbReference>
<evidence type="ECO:0000313" key="3">
    <source>
        <dbReference type="EnsemblMetazoa" id="tetur02g03210.1"/>
    </source>
</evidence>
<evidence type="ECO:0008006" key="5">
    <source>
        <dbReference type="Google" id="ProtNLM"/>
    </source>
</evidence>
<dbReference type="EnsemblMetazoa" id="tetur02g03210.1">
    <property type="protein sequence ID" value="tetur02g03210.1"/>
    <property type="gene ID" value="tetur02g03210"/>
</dbReference>
<dbReference type="InterPro" id="IPR013169">
    <property type="entry name" value="mRNA_splic_Cwf18-like"/>
</dbReference>
<dbReference type="eggNOG" id="KOG3407">
    <property type="taxonomic scope" value="Eukaryota"/>
</dbReference>
<dbReference type="STRING" id="32264.T1JV40"/>
<dbReference type="Proteomes" id="UP000015104">
    <property type="component" value="Unassembled WGS sequence"/>
</dbReference>
<dbReference type="HOGENOM" id="CLU_091076_3_0_1"/>
<feature type="coiled-coil region" evidence="1">
    <location>
        <begin position="119"/>
        <end position="146"/>
    </location>
</feature>
<sequence>MDQPMEEPSEEPMADETVVGSLEDEAKRRKERLMAWKSKSATKDTQSGEQSKENVLPKPKFRNYNPHDESLAVIKAETGKLASVEDLIKDQLEAAKPQPVAETIDLNNLTPRKIDWDLKRNIAKKLDKLERRTKRAMAELIREKLKGEQSIKLTFKKQIKIGKKFYMLEYSEDGVTDS</sequence>
<evidence type="ECO:0000313" key="4">
    <source>
        <dbReference type="Proteomes" id="UP000015104"/>
    </source>
</evidence>
<protein>
    <recommendedName>
        <fullName evidence="5">Coiled-coil domain-containing protein 12</fullName>
    </recommendedName>
</protein>
<feature type="compositionally biased region" description="Basic and acidic residues" evidence="2">
    <location>
        <begin position="24"/>
        <end position="34"/>
    </location>
</feature>
<dbReference type="PANTHER" id="PTHR31551:SF1">
    <property type="entry name" value="COILED-COIL DOMAIN-CONTAINING PROTEIN 12"/>
    <property type="match status" value="1"/>
</dbReference>
<reference evidence="4" key="1">
    <citation type="submission" date="2011-08" db="EMBL/GenBank/DDBJ databases">
        <authorList>
            <person name="Rombauts S."/>
        </authorList>
    </citation>
    <scope>NUCLEOTIDE SEQUENCE</scope>
    <source>
        <strain evidence="4">London</strain>
    </source>
</reference>
<proteinExistence type="predicted"/>
<dbReference type="GO" id="GO:0071014">
    <property type="term" value="C:post-mRNA release spliceosomal complex"/>
    <property type="evidence" value="ECO:0007669"/>
    <property type="project" value="TreeGrafter"/>
</dbReference>
<dbReference type="GO" id="GO:0005684">
    <property type="term" value="C:U2-type spliceosomal complex"/>
    <property type="evidence" value="ECO:0007669"/>
    <property type="project" value="TreeGrafter"/>
</dbReference>
<evidence type="ECO:0000256" key="1">
    <source>
        <dbReference type="SAM" id="Coils"/>
    </source>
</evidence>
<evidence type="ECO:0000256" key="2">
    <source>
        <dbReference type="SAM" id="MobiDB-lite"/>
    </source>
</evidence>